<evidence type="ECO:0000256" key="1">
    <source>
        <dbReference type="ARBA" id="ARBA00004651"/>
    </source>
</evidence>
<name>A0A0U4CCV2_9ACTN</name>
<dbReference type="GO" id="GO:0005886">
    <property type="term" value="C:plasma membrane"/>
    <property type="evidence" value="ECO:0007669"/>
    <property type="project" value="UniProtKB-SubCell"/>
</dbReference>
<feature type="transmembrane region" description="Helical" evidence="6">
    <location>
        <begin position="171"/>
        <end position="195"/>
    </location>
</feature>
<gene>
    <name evidence="8" type="ORF">AERYTH_13965</name>
</gene>
<feature type="domain" description="Type II secretion system protein GspF" evidence="7">
    <location>
        <begin position="58"/>
        <end position="179"/>
    </location>
</feature>
<keyword evidence="3 6" id="KW-0812">Transmembrane</keyword>
<dbReference type="STRING" id="2041.AERYTH_13965"/>
<reference evidence="8 9" key="1">
    <citation type="journal article" date="1991" name="Int. J. Syst. Bacteriol.">
        <title>Description of the erythromycin-producing bacterium Arthrobacter sp. strain NRRL B-3381 as Aeromicrobium erythreum gen. nov., sp. nov.</title>
        <authorList>
            <person name="Miller E.S."/>
            <person name="Woese C.R."/>
            <person name="Brenner S."/>
        </authorList>
    </citation>
    <scope>NUCLEOTIDE SEQUENCE [LARGE SCALE GENOMIC DNA]</scope>
    <source>
        <strain evidence="8 9">AR18</strain>
    </source>
</reference>
<dbReference type="Pfam" id="PF00482">
    <property type="entry name" value="T2SSF"/>
    <property type="match status" value="1"/>
</dbReference>
<comment type="subcellular location">
    <subcellularLocation>
        <location evidence="1">Cell membrane</location>
        <topology evidence="1">Multi-pass membrane protein</topology>
    </subcellularLocation>
</comment>
<protein>
    <recommendedName>
        <fullName evidence="7">Type II secretion system protein GspF domain-containing protein</fullName>
    </recommendedName>
</protein>
<proteinExistence type="predicted"/>
<dbReference type="PANTHER" id="PTHR35007:SF3">
    <property type="entry name" value="POSSIBLE CONSERVED ALANINE RICH MEMBRANE PROTEIN"/>
    <property type="match status" value="1"/>
</dbReference>
<keyword evidence="9" id="KW-1185">Reference proteome</keyword>
<dbReference type="Proteomes" id="UP000067689">
    <property type="component" value="Chromosome"/>
</dbReference>
<evidence type="ECO:0000259" key="7">
    <source>
        <dbReference type="Pfam" id="PF00482"/>
    </source>
</evidence>
<dbReference type="EMBL" id="CP011502">
    <property type="protein sequence ID" value="ALX05723.1"/>
    <property type="molecule type" value="Genomic_DNA"/>
</dbReference>
<dbReference type="PATRIC" id="fig|2041.4.peg.2911"/>
<accession>A0A0U4CCV2</accession>
<evidence type="ECO:0000256" key="3">
    <source>
        <dbReference type="ARBA" id="ARBA00022692"/>
    </source>
</evidence>
<dbReference type="KEGG" id="aer:AERYTH_13965"/>
<organism evidence="8 9">
    <name type="scientific">Aeromicrobium erythreum</name>
    <dbReference type="NCBI Taxonomy" id="2041"/>
    <lineage>
        <taxon>Bacteria</taxon>
        <taxon>Bacillati</taxon>
        <taxon>Actinomycetota</taxon>
        <taxon>Actinomycetes</taxon>
        <taxon>Propionibacteriales</taxon>
        <taxon>Nocardioidaceae</taxon>
        <taxon>Aeromicrobium</taxon>
    </lineage>
</organism>
<sequence>MAVTVLVPVASLVVLGPAPGAVVALVATPVARAAVATRVSAAERRRRELAALQLPAALDLLVAVLASGRPVVVALDVVAGAVPTPLQQELQEVVGRLRSGADAGAVWDVLLGHATLGVLARAFRRAEQSGAPVAAVLAATAADVRRDAAARSRERARAVAVRTAAPLGLCFLPAFLLVGIVPSLLGVASGLDLLAG</sequence>
<dbReference type="InterPro" id="IPR018076">
    <property type="entry name" value="T2SS_GspF_dom"/>
</dbReference>
<evidence type="ECO:0000256" key="5">
    <source>
        <dbReference type="ARBA" id="ARBA00023136"/>
    </source>
</evidence>
<keyword evidence="5 6" id="KW-0472">Membrane</keyword>
<keyword evidence="4 6" id="KW-1133">Transmembrane helix</keyword>
<evidence type="ECO:0000256" key="6">
    <source>
        <dbReference type="SAM" id="Phobius"/>
    </source>
</evidence>
<dbReference type="PANTHER" id="PTHR35007">
    <property type="entry name" value="INTEGRAL MEMBRANE PROTEIN-RELATED"/>
    <property type="match status" value="1"/>
</dbReference>
<evidence type="ECO:0000313" key="9">
    <source>
        <dbReference type="Proteomes" id="UP000067689"/>
    </source>
</evidence>
<evidence type="ECO:0000256" key="4">
    <source>
        <dbReference type="ARBA" id="ARBA00022989"/>
    </source>
</evidence>
<dbReference type="AlphaFoldDB" id="A0A0U4CCV2"/>
<evidence type="ECO:0000313" key="8">
    <source>
        <dbReference type="EMBL" id="ALX05723.1"/>
    </source>
</evidence>
<evidence type="ECO:0000256" key="2">
    <source>
        <dbReference type="ARBA" id="ARBA00022475"/>
    </source>
</evidence>
<keyword evidence="2" id="KW-1003">Cell membrane</keyword>